<evidence type="ECO:0000313" key="2">
    <source>
        <dbReference type="Proteomes" id="UP000676279"/>
    </source>
</evidence>
<keyword evidence="2" id="KW-1185">Reference proteome</keyword>
<dbReference type="GeneID" id="64469824"/>
<dbReference type="RefSeq" id="YP_010054143.1">
    <property type="nucleotide sequence ID" value="NC_054649.1"/>
</dbReference>
<proteinExistence type="predicted"/>
<dbReference type="EMBL" id="MT768060">
    <property type="protein sequence ID" value="QNR52458.1"/>
    <property type="molecule type" value="Genomic_DNA"/>
</dbReference>
<organism evidence="1 2">
    <name type="scientific">Escherichia phage vB_EcoS_swi2</name>
    <dbReference type="NCBI Taxonomy" id="2769808"/>
    <lineage>
        <taxon>Viruses</taxon>
        <taxon>Duplodnaviria</taxon>
        <taxon>Heunggongvirae</taxon>
        <taxon>Uroviricota</taxon>
        <taxon>Caudoviricetes</taxon>
        <taxon>Swiduovirus</taxon>
        <taxon>Swiduovirus swi2</taxon>
    </lineage>
</organism>
<name>A0A862QFY4_9CAUD</name>
<sequence>MSEPKFPELPVEVQVALINAASTIAANQISAVGGRYNEKYDFFGIAYRKICDSLYKENRGRP</sequence>
<reference evidence="1" key="1">
    <citation type="submission" date="2020-07" db="EMBL/GenBank/DDBJ databases">
        <title>Complete genome sequence analysis of a novel Escherichia phage vB_EcoS swi2.</title>
        <authorList>
            <person name="Sui B."/>
        </authorList>
    </citation>
    <scope>NUCLEOTIDE SEQUENCE</scope>
</reference>
<accession>A0A862QFY4</accession>
<protein>
    <submittedName>
        <fullName evidence="1">Uncharacterized protein</fullName>
    </submittedName>
</protein>
<dbReference type="KEGG" id="vg:64469824"/>
<evidence type="ECO:0000313" key="1">
    <source>
        <dbReference type="EMBL" id="QNR52458.1"/>
    </source>
</evidence>
<dbReference type="Proteomes" id="UP000676279">
    <property type="component" value="Segment"/>
</dbReference>